<keyword evidence="1" id="KW-0472">Membrane</keyword>
<protein>
    <submittedName>
        <fullName evidence="2">Uncharacterized protein</fullName>
    </submittedName>
</protein>
<organism evidence="2 3">
    <name type="scientific">Brachionus plicatilis</name>
    <name type="common">Marine rotifer</name>
    <name type="synonym">Brachionus muelleri</name>
    <dbReference type="NCBI Taxonomy" id="10195"/>
    <lineage>
        <taxon>Eukaryota</taxon>
        <taxon>Metazoa</taxon>
        <taxon>Spiralia</taxon>
        <taxon>Gnathifera</taxon>
        <taxon>Rotifera</taxon>
        <taxon>Eurotatoria</taxon>
        <taxon>Monogononta</taxon>
        <taxon>Pseudotrocha</taxon>
        <taxon>Ploima</taxon>
        <taxon>Brachionidae</taxon>
        <taxon>Brachionus</taxon>
    </lineage>
</organism>
<name>A0A3M7SF70_BRAPC</name>
<proteinExistence type="predicted"/>
<keyword evidence="3" id="KW-1185">Reference proteome</keyword>
<dbReference type="Proteomes" id="UP000276133">
    <property type="component" value="Unassembled WGS sequence"/>
</dbReference>
<evidence type="ECO:0000313" key="3">
    <source>
        <dbReference type="Proteomes" id="UP000276133"/>
    </source>
</evidence>
<comment type="caution">
    <text evidence="2">The sequence shown here is derived from an EMBL/GenBank/DDBJ whole genome shotgun (WGS) entry which is preliminary data.</text>
</comment>
<gene>
    <name evidence="2" type="ORF">BpHYR1_054562</name>
</gene>
<keyword evidence="1" id="KW-0812">Transmembrane</keyword>
<reference evidence="2 3" key="1">
    <citation type="journal article" date="2018" name="Sci. Rep.">
        <title>Genomic signatures of local adaptation to the degree of environmental predictability in rotifers.</title>
        <authorList>
            <person name="Franch-Gras L."/>
            <person name="Hahn C."/>
            <person name="Garcia-Roger E.M."/>
            <person name="Carmona M.J."/>
            <person name="Serra M."/>
            <person name="Gomez A."/>
        </authorList>
    </citation>
    <scope>NUCLEOTIDE SEQUENCE [LARGE SCALE GENOMIC DNA]</scope>
    <source>
        <strain evidence="2">HYR1</strain>
    </source>
</reference>
<sequence length="65" mass="7829">MVLFYFNYYSILKSYRSFKILVVIITTLLIASFLSRFFFAKSISQARFECCYLKSELFISRLFKI</sequence>
<evidence type="ECO:0000256" key="1">
    <source>
        <dbReference type="SAM" id="Phobius"/>
    </source>
</evidence>
<evidence type="ECO:0000313" key="2">
    <source>
        <dbReference type="EMBL" id="RNA34307.1"/>
    </source>
</evidence>
<accession>A0A3M7SF70</accession>
<dbReference type="EMBL" id="REGN01001501">
    <property type="protein sequence ID" value="RNA34307.1"/>
    <property type="molecule type" value="Genomic_DNA"/>
</dbReference>
<dbReference type="AlphaFoldDB" id="A0A3M7SF70"/>
<feature type="transmembrane region" description="Helical" evidence="1">
    <location>
        <begin position="20"/>
        <end position="39"/>
    </location>
</feature>
<keyword evidence="1" id="KW-1133">Transmembrane helix</keyword>